<dbReference type="PROSITE" id="PS00818">
    <property type="entry name" value="DPS_1"/>
    <property type="match status" value="1"/>
</dbReference>
<dbReference type="InterPro" id="IPR023188">
    <property type="entry name" value="DPS_DNA-bd_CS"/>
</dbReference>
<dbReference type="AlphaFoldDB" id="J0X0B3"/>
<dbReference type="Proteomes" id="UP000006415">
    <property type="component" value="Unassembled WGS sequence"/>
</dbReference>
<dbReference type="InterPro" id="IPR012347">
    <property type="entry name" value="Ferritin-like"/>
</dbReference>
<dbReference type="GO" id="GO:0016722">
    <property type="term" value="F:oxidoreductase activity, acting on metal ions"/>
    <property type="evidence" value="ECO:0007669"/>
    <property type="project" value="InterPro"/>
</dbReference>
<name>J0X0B3_9BIFI</name>
<dbReference type="InterPro" id="IPR009078">
    <property type="entry name" value="Ferritin-like_SF"/>
</dbReference>
<evidence type="ECO:0000256" key="2">
    <source>
        <dbReference type="RuleBase" id="RU003875"/>
    </source>
</evidence>
<dbReference type="PIRSF" id="PIRSF005900">
    <property type="entry name" value="Dps"/>
    <property type="match status" value="1"/>
</dbReference>
<dbReference type="OrthoDB" id="9797687at2"/>
<sequence>MELVYINPGLDEQASQKIIAILQDRLSQEQEAALLLKHAHWNMKGANFIAVHEMLDPEVDSCLEQADETAERIAQLGGWSDGRADAIVGNRSWERFDVEGSQDTSVYLKALITYYEGFIENDRKAIAELDSLDVISSNIIQDHVQSLEKFLWFMRAHLA</sequence>
<dbReference type="GO" id="GO:0008199">
    <property type="term" value="F:ferric iron binding"/>
    <property type="evidence" value="ECO:0007669"/>
    <property type="project" value="InterPro"/>
</dbReference>
<dbReference type="EMBL" id="AGZS01000003">
    <property type="protein sequence ID" value="EJD64816.1"/>
    <property type="molecule type" value="Genomic_DNA"/>
</dbReference>
<evidence type="ECO:0000313" key="5">
    <source>
        <dbReference type="Proteomes" id="UP000006415"/>
    </source>
</evidence>
<evidence type="ECO:0000256" key="1">
    <source>
        <dbReference type="ARBA" id="ARBA00009497"/>
    </source>
</evidence>
<accession>J0X0B3</accession>
<dbReference type="PANTHER" id="PTHR42932">
    <property type="entry name" value="GENERAL STRESS PROTEIN 20U"/>
    <property type="match status" value="1"/>
</dbReference>
<gene>
    <name evidence="4" type="ORF">HMPREF9156_00691</name>
</gene>
<dbReference type="Pfam" id="PF00210">
    <property type="entry name" value="Ferritin"/>
    <property type="match status" value="1"/>
</dbReference>
<protein>
    <recommendedName>
        <fullName evidence="3">Ferritin/DPS domain-containing protein</fullName>
    </recommendedName>
</protein>
<evidence type="ECO:0000259" key="3">
    <source>
        <dbReference type="Pfam" id="PF00210"/>
    </source>
</evidence>
<reference evidence="4 5" key="1">
    <citation type="submission" date="2012-01" db="EMBL/GenBank/DDBJ databases">
        <title>The Genome Sequence of Scardovia wiggsiae F0424.</title>
        <authorList>
            <consortium name="The Broad Institute Genome Sequencing Platform"/>
            <person name="Earl A."/>
            <person name="Ward D."/>
            <person name="Feldgarden M."/>
            <person name="Gevers D."/>
            <person name="Izard J."/>
            <person name="Ganesan A."/>
            <person name="Baranova O.V."/>
            <person name="Blanton J.M."/>
            <person name="Tanner A.C."/>
            <person name="Mathney J."/>
            <person name="Dewhirst F.E."/>
            <person name="Young S.K."/>
            <person name="Zeng Q."/>
            <person name="Gargeya S."/>
            <person name="Fitzgerald M."/>
            <person name="Haas B."/>
            <person name="Abouelleil A."/>
            <person name="Alvarado L."/>
            <person name="Arachchi H.M."/>
            <person name="Berlin A."/>
            <person name="Chapman S.B."/>
            <person name="Gearin G."/>
            <person name="Goldberg J."/>
            <person name="Griggs A."/>
            <person name="Gujja S."/>
            <person name="Hansen M."/>
            <person name="Heiman D."/>
            <person name="Howarth C."/>
            <person name="Larimer J."/>
            <person name="Lui A."/>
            <person name="MacDonald P.J.P."/>
            <person name="McCowen C."/>
            <person name="Montmayeur A."/>
            <person name="Murphy C."/>
            <person name="Neiman D."/>
            <person name="Pearson M."/>
            <person name="Priest M."/>
            <person name="Roberts A."/>
            <person name="Saif S."/>
            <person name="Shea T."/>
            <person name="Sisk P."/>
            <person name="Stolte C."/>
            <person name="Sykes S."/>
            <person name="Wortman J."/>
            <person name="Nusbaum C."/>
            <person name="Birren B."/>
        </authorList>
    </citation>
    <scope>NUCLEOTIDE SEQUENCE [LARGE SCALE GENOMIC DNA]</scope>
    <source>
        <strain evidence="4 5">F0424</strain>
    </source>
</reference>
<dbReference type="STRING" id="857290.HMPREF9156_00691"/>
<evidence type="ECO:0000313" key="4">
    <source>
        <dbReference type="EMBL" id="EJD64816.1"/>
    </source>
</evidence>
<feature type="domain" description="Ferritin/DPS" evidence="3">
    <location>
        <begin position="19"/>
        <end position="158"/>
    </location>
</feature>
<dbReference type="SUPFAM" id="SSF47240">
    <property type="entry name" value="Ferritin-like"/>
    <property type="match status" value="1"/>
</dbReference>
<dbReference type="InterPro" id="IPR008331">
    <property type="entry name" value="Ferritin_DPS_dom"/>
</dbReference>
<dbReference type="eggNOG" id="COG0783">
    <property type="taxonomic scope" value="Bacteria"/>
</dbReference>
<comment type="caution">
    <text evidence="4">The sequence shown here is derived from an EMBL/GenBank/DDBJ whole genome shotgun (WGS) entry which is preliminary data.</text>
</comment>
<proteinExistence type="inferred from homology"/>
<dbReference type="PANTHER" id="PTHR42932:SF3">
    <property type="entry name" value="DNA PROTECTION DURING STARVATION PROTEIN"/>
    <property type="match status" value="1"/>
</dbReference>
<dbReference type="HOGENOM" id="CLU_098183_1_0_11"/>
<dbReference type="CDD" id="cd01043">
    <property type="entry name" value="DPS"/>
    <property type="match status" value="1"/>
</dbReference>
<keyword evidence="5" id="KW-1185">Reference proteome</keyword>
<dbReference type="PRINTS" id="PR01346">
    <property type="entry name" value="HELNAPAPROT"/>
</dbReference>
<comment type="similarity">
    <text evidence="1 2">Belongs to the Dps family.</text>
</comment>
<dbReference type="RefSeq" id="WP_007147755.1">
    <property type="nucleotide sequence ID" value="NZ_AKCI01000001.1"/>
</dbReference>
<dbReference type="InterPro" id="IPR002177">
    <property type="entry name" value="DPS_DNA-bd"/>
</dbReference>
<dbReference type="Gene3D" id="1.20.1260.10">
    <property type="match status" value="1"/>
</dbReference>
<organism evidence="4 5">
    <name type="scientific">Scardovia wiggsiae F0424</name>
    <dbReference type="NCBI Taxonomy" id="857290"/>
    <lineage>
        <taxon>Bacteria</taxon>
        <taxon>Bacillati</taxon>
        <taxon>Actinomycetota</taxon>
        <taxon>Actinomycetes</taxon>
        <taxon>Bifidobacteriales</taxon>
        <taxon>Bifidobacteriaceae</taxon>
        <taxon>Scardovia</taxon>
    </lineage>
</organism>